<dbReference type="Proteomes" id="UP001152592">
    <property type="component" value="Unassembled WGS sequence"/>
</dbReference>
<sequence length="323" mass="37610">MHARTKPTRHPVLKFLYRRLKDHESFFLSPSSLQDLGIQASQVDITDDGTLKFQPCFFRPYPERVLQLYPLDTFVTEDLPKLYSQPDFASILAEARLKYPDEEYAFKIAKRNYEECAVLRSPDEWETHARETEYYIDLALEAPRKGLPELSSLLDLGSLERPRREPTKHDPPRYEHRPGGPSWQMKQFLDNSHENPPLPHAIMATIAHVPANFEPQSLTLHEMRAIVNMLVIRTSHRPFRDYPVHPLLLLSYMGQKHGRIIQASYDEEENLILQYSQLWCFEDEATAPVELFVRYNIAQLVGLERPQLDVPSLRESLTSMNLT</sequence>
<evidence type="ECO:0000256" key="1">
    <source>
        <dbReference type="SAM" id="MobiDB-lite"/>
    </source>
</evidence>
<proteinExistence type="predicted"/>
<protein>
    <submittedName>
        <fullName evidence="2">Uncharacterized protein</fullName>
    </submittedName>
</protein>
<gene>
    <name evidence="2" type="ORF">PSALAMII_LOCUS3513</name>
</gene>
<comment type="caution">
    <text evidence="2">The sequence shown here is derived from an EMBL/GenBank/DDBJ whole genome shotgun (WGS) entry which is preliminary data.</text>
</comment>
<organism evidence="2 3">
    <name type="scientific">Penicillium salamii</name>
    <dbReference type="NCBI Taxonomy" id="1612424"/>
    <lineage>
        <taxon>Eukaryota</taxon>
        <taxon>Fungi</taxon>
        <taxon>Dikarya</taxon>
        <taxon>Ascomycota</taxon>
        <taxon>Pezizomycotina</taxon>
        <taxon>Eurotiomycetes</taxon>
        <taxon>Eurotiomycetidae</taxon>
        <taxon>Eurotiales</taxon>
        <taxon>Aspergillaceae</taxon>
        <taxon>Penicillium</taxon>
    </lineage>
</organism>
<dbReference type="OrthoDB" id="10252326at2759"/>
<evidence type="ECO:0000313" key="2">
    <source>
        <dbReference type="EMBL" id="CAG8359259.1"/>
    </source>
</evidence>
<feature type="region of interest" description="Disordered" evidence="1">
    <location>
        <begin position="156"/>
        <end position="181"/>
    </location>
</feature>
<name>A0A9W4NFD4_9EURO</name>
<dbReference type="EMBL" id="CAJVPD010000155">
    <property type="protein sequence ID" value="CAG8359259.1"/>
    <property type="molecule type" value="Genomic_DNA"/>
</dbReference>
<accession>A0A9W4NFD4</accession>
<evidence type="ECO:0000313" key="3">
    <source>
        <dbReference type="Proteomes" id="UP001152592"/>
    </source>
</evidence>
<feature type="compositionally biased region" description="Basic and acidic residues" evidence="1">
    <location>
        <begin position="158"/>
        <end position="178"/>
    </location>
</feature>
<reference evidence="2" key="1">
    <citation type="submission" date="2021-07" db="EMBL/GenBank/DDBJ databases">
        <authorList>
            <person name="Branca A.L. A."/>
        </authorList>
    </citation>
    <scope>NUCLEOTIDE SEQUENCE</scope>
</reference>
<dbReference type="AlphaFoldDB" id="A0A9W4NFD4"/>